<feature type="compositionally biased region" description="Acidic residues" evidence="1">
    <location>
        <begin position="890"/>
        <end position="900"/>
    </location>
</feature>
<keyword evidence="4" id="KW-1185">Reference proteome</keyword>
<protein>
    <recommendedName>
        <fullName evidence="2">C2H2-type domain-containing protein</fullName>
    </recommendedName>
</protein>
<feature type="compositionally biased region" description="Polar residues" evidence="1">
    <location>
        <begin position="192"/>
        <end position="201"/>
    </location>
</feature>
<evidence type="ECO:0000259" key="2">
    <source>
        <dbReference type="PROSITE" id="PS00028"/>
    </source>
</evidence>
<reference evidence="3" key="2">
    <citation type="journal article" date="2023" name="Science">
        <title>Genomic signatures of disease resistance in endangered staghorn corals.</title>
        <authorList>
            <person name="Vollmer S.V."/>
            <person name="Selwyn J.D."/>
            <person name="Despard B.A."/>
            <person name="Roesel C.L."/>
        </authorList>
    </citation>
    <scope>NUCLEOTIDE SEQUENCE</scope>
    <source>
        <strain evidence="3">K2</strain>
    </source>
</reference>
<reference evidence="3" key="1">
    <citation type="journal article" date="2023" name="G3 (Bethesda)">
        <title>Whole genome assembly and annotation of the endangered Caribbean coral Acropora cervicornis.</title>
        <authorList>
            <person name="Selwyn J.D."/>
            <person name="Vollmer S.V."/>
        </authorList>
    </citation>
    <scope>NUCLEOTIDE SEQUENCE</scope>
    <source>
        <strain evidence="3">K2</strain>
    </source>
</reference>
<comment type="caution">
    <text evidence="3">The sequence shown here is derived from an EMBL/GenBank/DDBJ whole genome shotgun (WGS) entry which is preliminary data.</text>
</comment>
<sequence>MENICSFVSIVGGQCGHDRRDRNRITGCIPLLSCERDINGHKAMFLFHDIDNEIELILARASIFSSPRNIDQMTICPAHQASLGIGWTRRVPDKCRIPSILSDHSKDVTKRPKADRGLSKAGSQTVLQESGIFLAVGSGVCPKCRKMLSGMKPATERAKVTFYDSEVNFQMKEMSLGNRKKNDPRNEDETSETVGSQVVDSTPSSFFGFDLQTPATSVYSPTEAEDPLTSECKPLEKLNTFLESRDISPVTYPMKIQWEDASERTRRRHIRKANQVVDAVLDEVAPNQSDQLWKSLSASKSLDQHPVNDNDERVDEVLMEALAECYRNASNWRTRRQILSIMADKVSYKALKKWIPNLMRDRFSEARKHILIEGRGAALSPQSSQTRMVVSQTQLDHFLDFITSPHVIQDLPFGEKSIKLSSKEVITVPNVIRMMVPESIVKQYLAYSHECGFTALSRRSLLRILDVCSASVRRSLQDLCDVVNRLGDSFMGMTWAREQKERLKSAKRYLKGDFKLHVSKQSNIPDHCRAYALSDPKDTDNQIICPHDHLEICDRCDVLASVLADIHGALEKMSDSNESSDVVEELNFIEGQAKQNIWAWEAHLLRCVNQDEARLEVIDSLNESSVLLVQDWAMKFLPRKFRESQGDWFAKRGMSWHITVATQRAENQELQMMTFVHVYQTCNQDSCAVLSIMKDVIEKLKSHLPQLKTVFYREDNAGCYHCGATIVGASFAGSCSGVSVKRMDFSDPQGGKGPCDRKAVSIKSHMRVYLNQGSNIDTAKEMVDAIQSLGGVPGVDVTLCSSSQIPKPSLNVKIEGVSSISNIEYNDGSLRIWKAYRIGPGKCLQLTKLGIPSVVLIPDLVKYDGDTVKPTPNAHFIKIKSRLPPRSDDSQECSDTEEDPRTDTPPVPLFSCPEEGCMKEYQRFSFLQHHLDIGKHERALEHATLLDRAALGYADRLQEQSSGIPQIQQVRKRLNPSNLPCLPMGWALKSSHVKRARFTEKQRDYLSSKFRIGQTTGQKADAASVCKSMMTARDNNGQRLFTSAEFLTSQQVSSFFSRLSSKRKLGDGEMTVSDIEENQNAKNEEALCELRSEILQEVALTHPICYDCNDICELIANSKLSNFAIQMLQKICEHFDIPITDIKVKRKAPYIERLIAFGKKCTCQGSL</sequence>
<dbReference type="PANTHER" id="PTHR33845">
    <property type="entry name" value="C2H2-TYPE DOMAIN-CONTAINING PROTEIN"/>
    <property type="match status" value="1"/>
</dbReference>
<dbReference type="EMBL" id="JARQWQ010000184">
    <property type="protein sequence ID" value="KAK2547448.1"/>
    <property type="molecule type" value="Genomic_DNA"/>
</dbReference>
<name>A0AAD9PQY8_ACRCE</name>
<evidence type="ECO:0000313" key="4">
    <source>
        <dbReference type="Proteomes" id="UP001249851"/>
    </source>
</evidence>
<dbReference type="AlphaFoldDB" id="A0AAD9PQY8"/>
<feature type="region of interest" description="Disordered" evidence="1">
    <location>
        <begin position="174"/>
        <end position="201"/>
    </location>
</feature>
<evidence type="ECO:0000313" key="3">
    <source>
        <dbReference type="EMBL" id="KAK2547448.1"/>
    </source>
</evidence>
<proteinExistence type="predicted"/>
<evidence type="ECO:0000256" key="1">
    <source>
        <dbReference type="SAM" id="MobiDB-lite"/>
    </source>
</evidence>
<dbReference type="PANTHER" id="PTHR33845:SF1">
    <property type="entry name" value="C2H2-TYPE DOMAIN-CONTAINING PROTEIN"/>
    <property type="match status" value="1"/>
</dbReference>
<feature type="domain" description="C2H2-type" evidence="2">
    <location>
        <begin position="912"/>
        <end position="936"/>
    </location>
</feature>
<dbReference type="Proteomes" id="UP001249851">
    <property type="component" value="Unassembled WGS sequence"/>
</dbReference>
<gene>
    <name evidence="3" type="ORF">P5673_032575</name>
</gene>
<organism evidence="3 4">
    <name type="scientific">Acropora cervicornis</name>
    <name type="common">Staghorn coral</name>
    <dbReference type="NCBI Taxonomy" id="6130"/>
    <lineage>
        <taxon>Eukaryota</taxon>
        <taxon>Metazoa</taxon>
        <taxon>Cnidaria</taxon>
        <taxon>Anthozoa</taxon>
        <taxon>Hexacorallia</taxon>
        <taxon>Scleractinia</taxon>
        <taxon>Astrocoeniina</taxon>
        <taxon>Acroporidae</taxon>
        <taxon>Acropora</taxon>
    </lineage>
</organism>
<dbReference type="PROSITE" id="PS00028">
    <property type="entry name" value="ZINC_FINGER_C2H2_1"/>
    <property type="match status" value="1"/>
</dbReference>
<feature type="region of interest" description="Disordered" evidence="1">
    <location>
        <begin position="881"/>
        <end position="907"/>
    </location>
</feature>
<accession>A0AAD9PQY8</accession>
<dbReference type="InterPro" id="IPR013087">
    <property type="entry name" value="Znf_C2H2_type"/>
</dbReference>